<sequence>MSAFKLQNDNQFVRTVDGSPDIHVVEYMDDLNAFDLIHVSSSRWRDSIAVGPSAGARFKKLEVHGVTIQGSRLEELVKDLTWVDPNGRRFFPVVNRQGLCLMYVGCEPIKRVRINDHFGWSKYGVKPVISTIWSIWDMSSGAVLVAPPIAHGGDEDDDGSRYSVLYESSWKKIVEEKDKTESLLRKCLEEKEKENAALKAALKALSTDDHV</sequence>
<dbReference type="Proteomes" id="UP001497516">
    <property type="component" value="Chromosome 7"/>
</dbReference>
<gene>
    <name evidence="1" type="ORF">LTRI10_LOCUS40065</name>
</gene>
<dbReference type="AlphaFoldDB" id="A0AAV2FNL0"/>
<organism evidence="1 2">
    <name type="scientific">Linum trigynum</name>
    <dbReference type="NCBI Taxonomy" id="586398"/>
    <lineage>
        <taxon>Eukaryota</taxon>
        <taxon>Viridiplantae</taxon>
        <taxon>Streptophyta</taxon>
        <taxon>Embryophyta</taxon>
        <taxon>Tracheophyta</taxon>
        <taxon>Spermatophyta</taxon>
        <taxon>Magnoliopsida</taxon>
        <taxon>eudicotyledons</taxon>
        <taxon>Gunneridae</taxon>
        <taxon>Pentapetalae</taxon>
        <taxon>rosids</taxon>
        <taxon>fabids</taxon>
        <taxon>Malpighiales</taxon>
        <taxon>Linaceae</taxon>
        <taxon>Linum</taxon>
    </lineage>
</organism>
<reference evidence="1 2" key="1">
    <citation type="submission" date="2024-04" db="EMBL/GenBank/DDBJ databases">
        <authorList>
            <person name="Fracassetti M."/>
        </authorList>
    </citation>
    <scope>NUCLEOTIDE SEQUENCE [LARGE SCALE GENOMIC DNA]</scope>
</reference>
<dbReference type="EMBL" id="OZ034820">
    <property type="protein sequence ID" value="CAL1399900.1"/>
    <property type="molecule type" value="Genomic_DNA"/>
</dbReference>
<keyword evidence="2" id="KW-1185">Reference proteome</keyword>
<accession>A0AAV2FNL0</accession>
<evidence type="ECO:0000313" key="1">
    <source>
        <dbReference type="EMBL" id="CAL1399900.1"/>
    </source>
</evidence>
<evidence type="ECO:0000313" key="2">
    <source>
        <dbReference type="Proteomes" id="UP001497516"/>
    </source>
</evidence>
<proteinExistence type="predicted"/>
<protein>
    <submittedName>
        <fullName evidence="1">Uncharacterized protein</fullName>
    </submittedName>
</protein>
<name>A0AAV2FNL0_9ROSI</name>